<proteinExistence type="predicted"/>
<keyword evidence="2" id="KW-1185">Reference proteome</keyword>
<reference evidence="1" key="1">
    <citation type="submission" date="2013-11" db="EMBL/GenBank/DDBJ databases">
        <title>Genome sequence of the fusiform rust pathogen reveals effectors for host alternation and coevolution with pine.</title>
        <authorList>
            <consortium name="DOE Joint Genome Institute"/>
            <person name="Smith K."/>
            <person name="Pendleton A."/>
            <person name="Kubisiak T."/>
            <person name="Anderson C."/>
            <person name="Salamov A."/>
            <person name="Aerts A."/>
            <person name="Riley R."/>
            <person name="Clum A."/>
            <person name="Lindquist E."/>
            <person name="Ence D."/>
            <person name="Campbell M."/>
            <person name="Kronenberg Z."/>
            <person name="Feau N."/>
            <person name="Dhillon B."/>
            <person name="Hamelin R."/>
            <person name="Burleigh J."/>
            <person name="Smith J."/>
            <person name="Yandell M."/>
            <person name="Nelson C."/>
            <person name="Grigoriev I."/>
            <person name="Davis J."/>
        </authorList>
    </citation>
    <scope>NUCLEOTIDE SEQUENCE</scope>
    <source>
        <strain evidence="1">G11</strain>
    </source>
</reference>
<name>A0A9P6NN18_9BASI</name>
<organism evidence="1 2">
    <name type="scientific">Cronartium quercuum f. sp. fusiforme G11</name>
    <dbReference type="NCBI Taxonomy" id="708437"/>
    <lineage>
        <taxon>Eukaryota</taxon>
        <taxon>Fungi</taxon>
        <taxon>Dikarya</taxon>
        <taxon>Basidiomycota</taxon>
        <taxon>Pucciniomycotina</taxon>
        <taxon>Pucciniomycetes</taxon>
        <taxon>Pucciniales</taxon>
        <taxon>Coleosporiaceae</taxon>
        <taxon>Cronartium</taxon>
    </lineage>
</organism>
<feature type="non-terminal residue" evidence="1">
    <location>
        <position position="1"/>
    </location>
</feature>
<comment type="caution">
    <text evidence="1">The sequence shown here is derived from an EMBL/GenBank/DDBJ whole genome shotgun (WGS) entry which is preliminary data.</text>
</comment>
<dbReference type="EMBL" id="MU167232">
    <property type="protein sequence ID" value="KAG0148919.1"/>
    <property type="molecule type" value="Genomic_DNA"/>
</dbReference>
<sequence>KNRSTWSTLADPDLIKSPEVFPVVVDSALLDTYPKTKTIKNVLAKQNPIHLEKIQPIQWLSKPIYPGQMSGSIIVKILDKELMNRMIKGSVYLEGNTV</sequence>
<gene>
    <name evidence="1" type="ORF">CROQUDRAFT_40684</name>
</gene>
<dbReference type="AlphaFoldDB" id="A0A9P6NN18"/>
<accession>A0A9P6NN18</accession>
<dbReference type="Proteomes" id="UP000886653">
    <property type="component" value="Unassembled WGS sequence"/>
</dbReference>
<evidence type="ECO:0000313" key="2">
    <source>
        <dbReference type="Proteomes" id="UP000886653"/>
    </source>
</evidence>
<evidence type="ECO:0000313" key="1">
    <source>
        <dbReference type="EMBL" id="KAG0148919.1"/>
    </source>
</evidence>
<protein>
    <submittedName>
        <fullName evidence="1">Uncharacterized protein</fullName>
    </submittedName>
</protein>